<accession>A0A0F9Z1Z4</accession>
<evidence type="ECO:0000313" key="1">
    <source>
        <dbReference type="EMBL" id="KKP37678.1"/>
    </source>
</evidence>
<organism evidence="1 2">
    <name type="scientific">Candidatus Roizmanbacteria bacterium GW2011_GWA2_32_13</name>
    <dbReference type="NCBI Taxonomy" id="1618475"/>
    <lineage>
        <taxon>Bacteria</taxon>
        <taxon>Candidatus Roizmaniibacteriota</taxon>
    </lineage>
</organism>
<gene>
    <name evidence="1" type="ORF">UR23_C0001G0021</name>
</gene>
<dbReference type="Gene3D" id="3.40.50.720">
    <property type="entry name" value="NAD(P)-binding Rossmann-like Domain"/>
    <property type="match status" value="1"/>
</dbReference>
<dbReference type="EMBL" id="LBOK01000001">
    <property type="protein sequence ID" value="KKP37678.1"/>
    <property type="molecule type" value="Genomic_DNA"/>
</dbReference>
<dbReference type="InterPro" id="IPR036291">
    <property type="entry name" value="NAD(P)-bd_dom_sf"/>
</dbReference>
<dbReference type="Proteomes" id="UP000034349">
    <property type="component" value="Unassembled WGS sequence"/>
</dbReference>
<comment type="caution">
    <text evidence="1">The sequence shown here is derived from an EMBL/GenBank/DDBJ whole genome shotgun (WGS) entry which is preliminary data.</text>
</comment>
<evidence type="ECO:0000313" key="2">
    <source>
        <dbReference type="Proteomes" id="UP000034349"/>
    </source>
</evidence>
<dbReference type="AlphaFoldDB" id="A0A0F9Z1Z4"/>
<name>A0A0F9Z1Z4_9BACT</name>
<dbReference type="Gene3D" id="3.90.25.10">
    <property type="entry name" value="UDP-galactose 4-epimerase, domain 1"/>
    <property type="match status" value="1"/>
</dbReference>
<proteinExistence type="predicted"/>
<sequence>MSLSIGSDIFIFHASVLCKYEHTECKRTPCKIIKTRSKHEQPRIRNTKPRRMVPAPVPQRNSIQGIGTKLLAHIRALPKMQVAKPSAIDWSTINKELGWKPENNFDEYLKLTIDWYKNNQDWWKKIK</sequence>
<reference evidence="1 2" key="1">
    <citation type="journal article" date="2015" name="Nature">
        <title>rRNA introns, odd ribosomes, and small enigmatic genomes across a large radiation of phyla.</title>
        <authorList>
            <person name="Brown C.T."/>
            <person name="Hug L.A."/>
            <person name="Thomas B.C."/>
            <person name="Sharon I."/>
            <person name="Castelle C.J."/>
            <person name="Singh A."/>
            <person name="Wilkins M.J."/>
            <person name="Williams K.H."/>
            <person name="Banfield J.F."/>
        </authorList>
    </citation>
    <scope>NUCLEOTIDE SEQUENCE [LARGE SCALE GENOMIC DNA]</scope>
</reference>
<feature type="non-terminal residue" evidence="1">
    <location>
        <position position="1"/>
    </location>
</feature>
<dbReference type="SUPFAM" id="SSF51735">
    <property type="entry name" value="NAD(P)-binding Rossmann-fold domains"/>
    <property type="match status" value="1"/>
</dbReference>
<protein>
    <submittedName>
        <fullName evidence="1">dTDP-glucose 4,6-dehydratase</fullName>
    </submittedName>
</protein>